<sequence>MISDLAYSQLLQNFHFLRPWWALLIPILWLLLSNKNSKKNEDQQAKKVFAQHIYQELTAEAGSIRKISPSIVAWVVMLLITVILMGPSWQRQPSPFLQDSSALFILLDTSNSMNSVDIQPSRLERAKQKVSDLLAERPEGYTSLIVYSGSAHSILPLTNDHNILRNYLSAVTTKIMPQQGKSVANALTLIKQATISDDTPVTVLLITDDITEQSQQALTRFSEQHRYQMLIYGIGSTNEELSAKGLTLPSLNNQKLSRISDEIDGFYLSATINKQDIHQLVSRIKSFYNPINDKHIPWVDSGYWLVFPAMLLYLLWFRRGWTIRWSSFIVVLCLSLPSTQGQAAENSFANFWLTPNQQGQLYFYLKDYKTAAERFENTMWKATSYYLNEDFDLAIEYFSRIDSNDAKLRLANAYAHAEKYYAAESIYQSLLAVFPNNQAIIENLAAVQKIIKARESLSEHQKQEQNERSDDETSDQFKQAKGKQIKTNQRKQEVQQYSAEQILKNEQLAKMWMENLQKNPSKFLANKLQIQVNKQKLLGSSNE</sequence>
<evidence type="ECO:0000313" key="5">
    <source>
        <dbReference type="Proteomes" id="UP000622604"/>
    </source>
</evidence>
<dbReference type="RefSeq" id="WP_008305443.1">
    <property type="nucleotide sequence ID" value="NZ_BMZC01000028.1"/>
</dbReference>
<dbReference type="InterPro" id="IPR036465">
    <property type="entry name" value="vWFA_dom_sf"/>
</dbReference>
<accession>A0A8H9IIL9</accession>
<dbReference type="PANTHER" id="PTHR22550">
    <property type="entry name" value="SPORE GERMINATION PROTEIN"/>
    <property type="match status" value="1"/>
</dbReference>
<feature type="domain" description="VWFA" evidence="3">
    <location>
        <begin position="102"/>
        <end position="291"/>
    </location>
</feature>
<dbReference type="SUPFAM" id="SSF53300">
    <property type="entry name" value="vWA-like"/>
    <property type="match status" value="1"/>
</dbReference>
<name>A0A8H9IIL9_9ALTE</name>
<dbReference type="PANTHER" id="PTHR22550:SF14">
    <property type="entry name" value="VWFA DOMAIN-CONTAINING PROTEIN"/>
    <property type="match status" value="1"/>
</dbReference>
<protein>
    <submittedName>
        <fullName evidence="4">Transporter</fullName>
    </submittedName>
</protein>
<dbReference type="PROSITE" id="PS50234">
    <property type="entry name" value="VWFA"/>
    <property type="match status" value="1"/>
</dbReference>
<feature type="transmembrane region" description="Helical" evidence="2">
    <location>
        <begin position="20"/>
        <end position="37"/>
    </location>
</feature>
<keyword evidence="2" id="KW-1133">Transmembrane helix</keyword>
<reference evidence="4 5" key="1">
    <citation type="journal article" date="2014" name="Int. J. Syst. Evol. Microbiol.">
        <title>Complete genome sequence of Corynebacterium casei LMG S-19264T (=DSM 44701T), isolated from a smear-ripened cheese.</title>
        <authorList>
            <consortium name="US DOE Joint Genome Institute (JGI-PGF)"/>
            <person name="Walter F."/>
            <person name="Albersmeier A."/>
            <person name="Kalinowski J."/>
            <person name="Ruckert C."/>
        </authorList>
    </citation>
    <scope>NUCLEOTIDE SEQUENCE [LARGE SCALE GENOMIC DNA]</scope>
    <source>
        <strain evidence="4 5">KCTC 32337</strain>
    </source>
</reference>
<organism evidence="4 5">
    <name type="scientific">Paraglaciecola chathamensis</name>
    <dbReference type="NCBI Taxonomy" id="368405"/>
    <lineage>
        <taxon>Bacteria</taxon>
        <taxon>Pseudomonadati</taxon>
        <taxon>Pseudomonadota</taxon>
        <taxon>Gammaproteobacteria</taxon>
        <taxon>Alteromonadales</taxon>
        <taxon>Alteromonadaceae</taxon>
        <taxon>Paraglaciecola</taxon>
    </lineage>
</organism>
<feature type="transmembrane region" description="Helical" evidence="2">
    <location>
        <begin position="71"/>
        <end position="89"/>
    </location>
</feature>
<evidence type="ECO:0000256" key="1">
    <source>
        <dbReference type="SAM" id="MobiDB-lite"/>
    </source>
</evidence>
<proteinExistence type="predicted"/>
<feature type="region of interest" description="Disordered" evidence="1">
    <location>
        <begin position="458"/>
        <end position="492"/>
    </location>
</feature>
<dbReference type="Gene3D" id="3.40.50.410">
    <property type="entry name" value="von Willebrand factor, type A domain"/>
    <property type="match status" value="1"/>
</dbReference>
<feature type="compositionally biased region" description="Basic and acidic residues" evidence="1">
    <location>
        <begin position="458"/>
        <end position="468"/>
    </location>
</feature>
<dbReference type="InterPro" id="IPR002035">
    <property type="entry name" value="VWF_A"/>
</dbReference>
<evidence type="ECO:0000313" key="4">
    <source>
        <dbReference type="EMBL" id="GGZ84290.1"/>
    </source>
</evidence>
<keyword evidence="2" id="KW-0472">Membrane</keyword>
<gene>
    <name evidence="4" type="ORF">GCM10011274_47190</name>
</gene>
<keyword evidence="2" id="KW-0812">Transmembrane</keyword>
<dbReference type="InterPro" id="IPR011990">
    <property type="entry name" value="TPR-like_helical_dom_sf"/>
</dbReference>
<dbReference type="Gene3D" id="1.25.40.10">
    <property type="entry name" value="Tetratricopeptide repeat domain"/>
    <property type="match status" value="1"/>
</dbReference>
<dbReference type="Proteomes" id="UP000622604">
    <property type="component" value="Unassembled WGS sequence"/>
</dbReference>
<dbReference type="AlphaFoldDB" id="A0A8H9IIL9"/>
<evidence type="ECO:0000259" key="3">
    <source>
        <dbReference type="PROSITE" id="PS50234"/>
    </source>
</evidence>
<dbReference type="Pfam" id="PF13519">
    <property type="entry name" value="VWA_2"/>
    <property type="match status" value="1"/>
</dbReference>
<dbReference type="SMART" id="SM00327">
    <property type="entry name" value="VWA"/>
    <property type="match status" value="1"/>
</dbReference>
<dbReference type="EMBL" id="BMZC01000028">
    <property type="protein sequence ID" value="GGZ84290.1"/>
    <property type="molecule type" value="Genomic_DNA"/>
</dbReference>
<dbReference type="InterPro" id="IPR050768">
    <property type="entry name" value="UPF0353/GerABKA_families"/>
</dbReference>
<dbReference type="SUPFAM" id="SSF48452">
    <property type="entry name" value="TPR-like"/>
    <property type="match status" value="1"/>
</dbReference>
<evidence type="ECO:0000256" key="2">
    <source>
        <dbReference type="SAM" id="Phobius"/>
    </source>
</evidence>
<comment type="caution">
    <text evidence="4">The sequence shown here is derived from an EMBL/GenBank/DDBJ whole genome shotgun (WGS) entry which is preliminary data.</text>
</comment>